<evidence type="ECO:0000259" key="5">
    <source>
        <dbReference type="Pfam" id="PF23559"/>
    </source>
</evidence>
<keyword evidence="3" id="KW-0611">Plant defense</keyword>
<evidence type="ECO:0000259" key="4">
    <source>
        <dbReference type="Pfam" id="PF00931"/>
    </source>
</evidence>
<feature type="domain" description="R13L1/DRL21-like LRR repeat region" evidence="6">
    <location>
        <begin position="736"/>
        <end position="866"/>
    </location>
</feature>
<dbReference type="PRINTS" id="PR00364">
    <property type="entry name" value="DISEASERSIST"/>
</dbReference>
<dbReference type="SUPFAM" id="SSF52540">
    <property type="entry name" value="P-loop containing nucleoside triphosphate hydrolases"/>
    <property type="match status" value="1"/>
</dbReference>
<dbReference type="GO" id="GO:0006952">
    <property type="term" value="P:defense response"/>
    <property type="evidence" value="ECO:0007669"/>
    <property type="project" value="UniProtKB-KW"/>
</dbReference>
<evidence type="ECO:0000256" key="1">
    <source>
        <dbReference type="ARBA" id="ARBA00022614"/>
    </source>
</evidence>
<protein>
    <submittedName>
        <fullName evidence="7">Powdery mildew resistance-related protein</fullName>
    </submittedName>
</protein>
<dbReference type="InterPro" id="IPR056789">
    <property type="entry name" value="LRR_R13L1-DRL21"/>
</dbReference>
<dbReference type="SUPFAM" id="SSF52058">
    <property type="entry name" value="L domain-like"/>
    <property type="match status" value="2"/>
</dbReference>
<evidence type="ECO:0000256" key="3">
    <source>
        <dbReference type="ARBA" id="ARBA00022821"/>
    </source>
</evidence>
<dbReference type="AlphaFoldDB" id="A0A2I6STE4"/>
<dbReference type="Pfam" id="PF00931">
    <property type="entry name" value="NB-ARC"/>
    <property type="match status" value="1"/>
</dbReference>
<organism evidence="7">
    <name type="scientific">Triticum urartu</name>
    <name type="common">Red wild einkorn</name>
    <name type="synonym">Crithodium urartu</name>
    <dbReference type="NCBI Taxonomy" id="4572"/>
    <lineage>
        <taxon>Eukaryota</taxon>
        <taxon>Viridiplantae</taxon>
        <taxon>Streptophyta</taxon>
        <taxon>Embryophyta</taxon>
        <taxon>Tracheophyta</taxon>
        <taxon>Spermatophyta</taxon>
        <taxon>Magnoliopsida</taxon>
        <taxon>Liliopsida</taxon>
        <taxon>Poales</taxon>
        <taxon>Poaceae</taxon>
        <taxon>BOP clade</taxon>
        <taxon>Pooideae</taxon>
        <taxon>Triticodae</taxon>
        <taxon>Triticeae</taxon>
        <taxon>Triticinae</taxon>
        <taxon>Triticum</taxon>
    </lineage>
</organism>
<feature type="domain" description="Disease resistance protein winged helix" evidence="5">
    <location>
        <begin position="480"/>
        <end position="540"/>
    </location>
</feature>
<dbReference type="Pfam" id="PF25019">
    <property type="entry name" value="LRR_R13L1-DRL21"/>
    <property type="match status" value="1"/>
</dbReference>
<evidence type="ECO:0000259" key="6">
    <source>
        <dbReference type="Pfam" id="PF25019"/>
    </source>
</evidence>
<feature type="domain" description="NB-ARC" evidence="4">
    <location>
        <begin position="233"/>
        <end position="394"/>
    </location>
</feature>
<evidence type="ECO:0000256" key="2">
    <source>
        <dbReference type="ARBA" id="ARBA00022737"/>
    </source>
</evidence>
<dbReference type="Gene3D" id="1.10.10.10">
    <property type="entry name" value="Winged helix-like DNA-binding domain superfamily/Winged helix DNA-binding domain"/>
    <property type="match status" value="1"/>
</dbReference>
<gene>
    <name evidence="7" type="primary">PmR1</name>
</gene>
<dbReference type="PANTHER" id="PTHR36766:SF64">
    <property type="entry name" value="OS12G0206100 PROTEIN"/>
    <property type="match status" value="1"/>
</dbReference>
<dbReference type="InterPro" id="IPR058922">
    <property type="entry name" value="WHD_DRP"/>
</dbReference>
<dbReference type="InterPro" id="IPR032675">
    <property type="entry name" value="LRR_dom_sf"/>
</dbReference>
<dbReference type="InterPro" id="IPR042197">
    <property type="entry name" value="Apaf_helical"/>
</dbReference>
<evidence type="ECO:0000313" key="7">
    <source>
        <dbReference type="EMBL" id="AUO29718.1"/>
    </source>
</evidence>
<dbReference type="EMBL" id="MF996805">
    <property type="protein sequence ID" value="AUO29718.1"/>
    <property type="molecule type" value="mRNA"/>
</dbReference>
<dbReference type="Pfam" id="PF23559">
    <property type="entry name" value="WHD_DRP"/>
    <property type="match status" value="1"/>
</dbReference>
<dbReference type="Gene3D" id="1.10.8.430">
    <property type="entry name" value="Helical domain of apoptotic protease-activating factors"/>
    <property type="match status" value="1"/>
</dbReference>
<keyword evidence="2" id="KW-0677">Repeat</keyword>
<dbReference type="PANTHER" id="PTHR36766">
    <property type="entry name" value="PLANT BROAD-SPECTRUM MILDEW RESISTANCE PROTEIN RPW8"/>
    <property type="match status" value="1"/>
</dbReference>
<sequence length="1218" mass="136941">MEAAIGLATGLVDSVLTLLSNELVGAYVASAELGLNCREIKRDLMFTQGLLHEAQRSGVVDNHGLQGLMQELSTKADEAEDALDELHYFIIQDDLDGTKYAVPDLGDDLRGHARHGRLALRHTIGNCLACFSCSHMHGGDVTNNPHIATNPYCDGRDKLPFDRVEMSKKIQSVVEEIHSLCDPVSKLLKIIPHHSSNSPFVTLKRPLIGSTTVQDRLFGRRNVFEQTIKDIITNSSETLSVIPIVGPGGIGKTTFTQHLYNDERTQQHFPFRAWVCVSTDFDVFKVSQEILSCIEGKKTVNQSTSLDQIQISITRELKPKRFLIVLDDIWECNSQGWENLLAPLMKGEAKGSMVLVTTRFPSKADIVKTTDPIALKGLEPDEFFTFFESFIFAGQKPEGYHDGLTHIARDIAKKLKGSPLAAKTVGRMLKKDLSREYWMRVLENNEWQNEKNADDILPSLRISYDYLPFHLKKCFPYFALFPEDHRFKNLEIIYFLIAIGIIDKDENYMDELVDNGFLVKENDDWEDQYYVLHDLLHELARNISSKECLNIYSSASFRAVSTPKSIRHLSITMKNKYDGNFTGEIVKFKSDVDFVNLRTLMIFRGHAGTIDVILKDIFKDIKGLRVLYIDVESPEYFPHNLSKFIHLRYLKITRYNSSSQMTLPSILSGFYHLKYLDLSRWYGSDKLPKDISRLTNLCHLLEAKELDSDIPNIGKMKCLKGHRKFCVKKESVGFELSQLGELTELGGELKIYNLEKVATKEEAMKAKLVSKADLKKLELLWGTEHDQGECEVLGDSTELSDVIDGLEPHPNLQSLVIKNHGGSICPSWLCGSIGLLMLTSLCLEDVSWTILPLGRLLHLTSLTLRNIPRLGQIISGSSDITDRSFSRLKKIVLVWLPELTEWVGTLNAHLFSRLEFVLCNGCPNLGALPFLREGSASYTSLSTLRIINCPKLFLPSMPVIHGCMEHPEHDLSLTRHSGAFQVASKFTWAQLPKLTSLKELMIVEDPGFLSISLLSNLTSLTSLKLEDCENLEVDGFNPLITAVNLKKLAVNNMGRDRRRSLAADLLSELVVANKTKQLLPDAGCFQLDELEVDSSSVVLIAPVCSLFAATLHELFIRFDQRVESFTEEEENALQLLTSLQQLKFGNCPGLPSLPRGLHRLSSLELLSIDSCPEIQLLPKEGLPASLQDLFVMRCSPELTDQAKNLKATYPGLRVTLNF</sequence>
<dbReference type="Gene3D" id="3.80.10.10">
    <property type="entry name" value="Ribonuclease Inhibitor"/>
    <property type="match status" value="2"/>
</dbReference>
<dbReference type="GO" id="GO:0043531">
    <property type="term" value="F:ADP binding"/>
    <property type="evidence" value="ECO:0007669"/>
    <property type="project" value="InterPro"/>
</dbReference>
<dbReference type="InterPro" id="IPR002182">
    <property type="entry name" value="NB-ARC"/>
</dbReference>
<dbReference type="InterPro" id="IPR036388">
    <property type="entry name" value="WH-like_DNA-bd_sf"/>
</dbReference>
<dbReference type="Gene3D" id="3.40.50.300">
    <property type="entry name" value="P-loop containing nucleotide triphosphate hydrolases"/>
    <property type="match status" value="1"/>
</dbReference>
<proteinExistence type="evidence at transcript level"/>
<name>A0A2I6STE4_TRIUA</name>
<accession>A0A2I6STE4</accession>
<dbReference type="InterPro" id="IPR027417">
    <property type="entry name" value="P-loop_NTPase"/>
</dbReference>
<keyword evidence="1" id="KW-0433">Leucine-rich repeat</keyword>
<reference evidence="7" key="1">
    <citation type="journal article" date="2017" name="New Phytol.">
        <title>The NB-LRR gene Pm60 confers powdery mildew resistance in wheat.</title>
        <authorList>
            <person name="Zou S."/>
            <person name="Wang H."/>
            <person name="Li Y."/>
            <person name="Kong Z."/>
            <person name="Tang D."/>
        </authorList>
    </citation>
    <scope>NUCLEOTIDE SEQUENCE</scope>
</reference>